<feature type="transmembrane region" description="Helical" evidence="9">
    <location>
        <begin position="356"/>
        <end position="377"/>
    </location>
</feature>
<feature type="transmembrane region" description="Helical" evidence="9">
    <location>
        <begin position="331"/>
        <end position="349"/>
    </location>
</feature>
<evidence type="ECO:0000256" key="1">
    <source>
        <dbReference type="ARBA" id="ARBA00004651"/>
    </source>
</evidence>
<keyword evidence="7 9" id="KW-1133">Transmembrane helix</keyword>
<protein>
    <submittedName>
        <fullName evidence="11">PTS galactitol transporter subunit IIC</fullName>
    </submittedName>
</protein>
<dbReference type="AlphaFoldDB" id="A0A841YGQ5"/>
<keyword evidence="3" id="KW-1003">Cell membrane</keyword>
<feature type="transmembrane region" description="Helical" evidence="9">
    <location>
        <begin position="136"/>
        <end position="160"/>
    </location>
</feature>
<dbReference type="PROSITE" id="PS51104">
    <property type="entry name" value="PTS_EIIC_TYPE_2"/>
    <property type="match status" value="1"/>
</dbReference>
<evidence type="ECO:0000256" key="5">
    <source>
        <dbReference type="ARBA" id="ARBA00022683"/>
    </source>
</evidence>
<accession>A0A841YGQ5</accession>
<proteinExistence type="predicted"/>
<evidence type="ECO:0000256" key="4">
    <source>
        <dbReference type="ARBA" id="ARBA00022597"/>
    </source>
</evidence>
<dbReference type="GO" id="GO:0005886">
    <property type="term" value="C:plasma membrane"/>
    <property type="evidence" value="ECO:0007669"/>
    <property type="project" value="UniProtKB-SubCell"/>
</dbReference>
<keyword evidence="6 9" id="KW-0812">Transmembrane</keyword>
<dbReference type="PIRSF" id="PIRSF006304">
    <property type="entry name" value="GatC"/>
    <property type="match status" value="1"/>
</dbReference>
<evidence type="ECO:0000256" key="9">
    <source>
        <dbReference type="SAM" id="Phobius"/>
    </source>
</evidence>
<feature type="transmembrane region" description="Helical" evidence="9">
    <location>
        <begin position="297"/>
        <end position="325"/>
    </location>
</feature>
<evidence type="ECO:0000256" key="8">
    <source>
        <dbReference type="ARBA" id="ARBA00023136"/>
    </source>
</evidence>
<dbReference type="PANTHER" id="PTHR37324">
    <property type="entry name" value="PTS SYSTEM GALACTITOL-SPECIFIC EIIC COMPONENT"/>
    <property type="match status" value="1"/>
</dbReference>
<sequence length="423" mass="46003">MDYILDFFKYIIGLGVTVMMPIIITILGVVFRKKISTAFKAGLTVGVGFVGLGVITGLMLSTISPVTKALVLNYNFKLTATDIGWGVGSSLAWGTEVVPFVFIAIIATNIIMIALKWTKTMDVDIWNYWQPLFIASALYLTTGSMMIAVLSAVINMAIIFKIADWTQKDVEDVLGLEGISLPQIQTSGWAIIGYPINWLFERIPGVKNINWSTEKVQSRLGIFGEPMLMGLIIGGGLALVAKMPFSTVLQTGVTISACLVLIPRMVSLLMDGLTVISEAAHEFMEKRFPGRELFIGLDSAVGIGHPFVLSLGLIMIPITLLLAFILPGNKVLPLADLTALPFYMIFAIVPSKGNLFRGIFTGVIITTITLYLAGAAAPLMTELAGQIGYDIPKDATEVTSLAVGTQWYTWIVYNVLHFFGNLF</sequence>
<keyword evidence="2" id="KW-0813">Transport</keyword>
<feature type="transmembrane region" description="Helical" evidence="9">
    <location>
        <begin position="43"/>
        <end position="63"/>
    </location>
</feature>
<feature type="transmembrane region" description="Helical" evidence="9">
    <location>
        <begin position="220"/>
        <end position="241"/>
    </location>
</feature>
<comment type="subcellular location">
    <subcellularLocation>
        <location evidence="1">Cell membrane</location>
        <topology evidence="1">Multi-pass membrane protein</topology>
    </subcellularLocation>
</comment>
<reference evidence="11 12" key="1">
    <citation type="submission" date="2020-03" db="EMBL/GenBank/DDBJ databases">
        <title>Soil Listeria distribution.</title>
        <authorList>
            <person name="Liao J."/>
            <person name="Wiedmann M."/>
        </authorList>
    </citation>
    <scope>NUCLEOTIDE SEQUENCE [LARGE SCALE GENOMIC DNA]</scope>
    <source>
        <strain evidence="11 12">FSL L7-1645</strain>
    </source>
</reference>
<dbReference type="InterPro" id="IPR013853">
    <property type="entry name" value="EIIC-GAT"/>
</dbReference>
<dbReference type="InterPro" id="IPR013014">
    <property type="entry name" value="PTS_EIIC_2"/>
</dbReference>
<dbReference type="RefSeq" id="WP_007545250.1">
    <property type="nucleotide sequence ID" value="NZ_JAARPY010000011.1"/>
</dbReference>
<evidence type="ECO:0000259" key="10">
    <source>
        <dbReference type="PROSITE" id="PS51104"/>
    </source>
</evidence>
<keyword evidence="5" id="KW-0598">Phosphotransferase system</keyword>
<evidence type="ECO:0000256" key="7">
    <source>
        <dbReference type="ARBA" id="ARBA00022989"/>
    </source>
</evidence>
<organism evidence="11 12">
    <name type="scientific">Listeria fleischmannii</name>
    <dbReference type="NCBI Taxonomy" id="1069827"/>
    <lineage>
        <taxon>Bacteria</taxon>
        <taxon>Bacillati</taxon>
        <taxon>Bacillota</taxon>
        <taxon>Bacilli</taxon>
        <taxon>Bacillales</taxon>
        <taxon>Listeriaceae</taxon>
        <taxon>Listeria</taxon>
    </lineage>
</organism>
<evidence type="ECO:0000256" key="6">
    <source>
        <dbReference type="ARBA" id="ARBA00022692"/>
    </source>
</evidence>
<keyword evidence="8 9" id="KW-0472">Membrane</keyword>
<feature type="domain" description="PTS EIIC type-2" evidence="10">
    <location>
        <begin position="8"/>
        <end position="423"/>
    </location>
</feature>
<gene>
    <name evidence="11" type="ORF">HB844_11005</name>
</gene>
<evidence type="ECO:0000313" key="11">
    <source>
        <dbReference type="EMBL" id="MBC1399400.1"/>
    </source>
</evidence>
<dbReference type="PANTHER" id="PTHR37324:SF2">
    <property type="entry name" value="PTS SYSTEM GALACTITOL-SPECIFIC EIIC COMPONENT"/>
    <property type="match status" value="1"/>
</dbReference>
<feature type="transmembrane region" description="Helical" evidence="9">
    <location>
        <begin position="12"/>
        <end position="31"/>
    </location>
</feature>
<dbReference type="GO" id="GO:0015577">
    <property type="term" value="F:galactitol transmembrane transporter activity"/>
    <property type="evidence" value="ECO:0007669"/>
    <property type="project" value="InterPro"/>
</dbReference>
<name>A0A841YGQ5_9LIST</name>
<dbReference type="Proteomes" id="UP000571128">
    <property type="component" value="Unassembled WGS sequence"/>
</dbReference>
<dbReference type="Pfam" id="PF03611">
    <property type="entry name" value="EIIC-GAT"/>
    <property type="match status" value="1"/>
</dbReference>
<feature type="transmembrane region" description="Helical" evidence="9">
    <location>
        <begin position="97"/>
        <end position="115"/>
    </location>
</feature>
<dbReference type="InterPro" id="IPR004703">
    <property type="entry name" value="PTS_sugar-sp_permease"/>
</dbReference>
<evidence type="ECO:0000313" key="12">
    <source>
        <dbReference type="Proteomes" id="UP000571128"/>
    </source>
</evidence>
<dbReference type="EMBL" id="JAARPY010000011">
    <property type="protein sequence ID" value="MBC1399400.1"/>
    <property type="molecule type" value="Genomic_DNA"/>
</dbReference>
<comment type="caution">
    <text evidence="11">The sequence shown here is derived from an EMBL/GenBank/DDBJ whole genome shotgun (WGS) entry which is preliminary data.</text>
</comment>
<feature type="transmembrane region" description="Helical" evidence="9">
    <location>
        <begin position="180"/>
        <end position="200"/>
    </location>
</feature>
<dbReference type="GO" id="GO:0009401">
    <property type="term" value="P:phosphoenolpyruvate-dependent sugar phosphotransferase system"/>
    <property type="evidence" value="ECO:0007669"/>
    <property type="project" value="UniProtKB-KW"/>
</dbReference>
<evidence type="ECO:0000256" key="3">
    <source>
        <dbReference type="ARBA" id="ARBA00022475"/>
    </source>
</evidence>
<evidence type="ECO:0000256" key="2">
    <source>
        <dbReference type="ARBA" id="ARBA00022448"/>
    </source>
</evidence>
<keyword evidence="4" id="KW-0762">Sugar transport</keyword>